<dbReference type="PANTHER" id="PTHR43713">
    <property type="entry name" value="GLUTAMATE-1-SEMIALDEHYDE 2,1-AMINOMUTASE"/>
    <property type="match status" value="1"/>
</dbReference>
<keyword evidence="3" id="KW-1185">Reference proteome</keyword>
<protein>
    <recommendedName>
        <fullName evidence="4">Glutamate-1-semialdehyde 2,1-aminomutase</fullName>
    </recommendedName>
</protein>
<dbReference type="SUPFAM" id="SSF53383">
    <property type="entry name" value="PLP-dependent transferases"/>
    <property type="match status" value="1"/>
</dbReference>
<dbReference type="OrthoDB" id="425114at2759"/>
<dbReference type="EMBL" id="ML992663">
    <property type="protein sequence ID" value="KAF2217046.1"/>
    <property type="molecule type" value="Genomic_DNA"/>
</dbReference>
<proteinExistence type="predicted"/>
<comment type="cofactor">
    <cofactor evidence="1">
        <name>pyridoxal 5'-phosphate</name>
        <dbReference type="ChEBI" id="CHEBI:597326"/>
    </cofactor>
</comment>
<dbReference type="InterPro" id="IPR005814">
    <property type="entry name" value="Aminotrans_3"/>
</dbReference>
<organism evidence="2 3">
    <name type="scientific">Cercospora zeae-maydis SCOH1-5</name>
    <dbReference type="NCBI Taxonomy" id="717836"/>
    <lineage>
        <taxon>Eukaryota</taxon>
        <taxon>Fungi</taxon>
        <taxon>Dikarya</taxon>
        <taxon>Ascomycota</taxon>
        <taxon>Pezizomycotina</taxon>
        <taxon>Dothideomycetes</taxon>
        <taxon>Dothideomycetidae</taxon>
        <taxon>Mycosphaerellales</taxon>
        <taxon>Mycosphaerellaceae</taxon>
        <taxon>Cercospora</taxon>
    </lineage>
</organism>
<dbReference type="Proteomes" id="UP000799539">
    <property type="component" value="Unassembled WGS sequence"/>
</dbReference>
<name>A0A6A6FU76_9PEZI</name>
<evidence type="ECO:0000256" key="1">
    <source>
        <dbReference type="ARBA" id="ARBA00001933"/>
    </source>
</evidence>
<gene>
    <name evidence="2" type="ORF">CERZMDRAFT_93109</name>
</gene>
<evidence type="ECO:0000313" key="2">
    <source>
        <dbReference type="EMBL" id="KAF2217046.1"/>
    </source>
</evidence>
<sequence>MVEFYCLRVVRRVKINAPHEYLIATYNDIASVKNLVDANVRDLAAILLEPMIGFGVAVPADRDFLVQLRKIAAAAGAVLIYDEVMTSRMYSGGGIQSDFPTEHRPDMTALGKDIGGGMSFGAFGGKREIMKNIRSPETGRSCAGGDIQ</sequence>
<accession>A0A6A6FU76</accession>
<dbReference type="GO" id="GO:0008483">
    <property type="term" value="F:transaminase activity"/>
    <property type="evidence" value="ECO:0007669"/>
    <property type="project" value="InterPro"/>
</dbReference>
<dbReference type="InterPro" id="IPR015424">
    <property type="entry name" value="PyrdxlP-dep_Trfase"/>
</dbReference>
<dbReference type="AlphaFoldDB" id="A0A6A6FU76"/>
<reference evidence="2" key="1">
    <citation type="journal article" date="2020" name="Stud. Mycol.">
        <title>101 Dothideomycetes genomes: a test case for predicting lifestyles and emergence of pathogens.</title>
        <authorList>
            <person name="Haridas S."/>
            <person name="Albert R."/>
            <person name="Binder M."/>
            <person name="Bloem J."/>
            <person name="Labutti K."/>
            <person name="Salamov A."/>
            <person name="Andreopoulos B."/>
            <person name="Baker S."/>
            <person name="Barry K."/>
            <person name="Bills G."/>
            <person name="Bluhm B."/>
            <person name="Cannon C."/>
            <person name="Castanera R."/>
            <person name="Culley D."/>
            <person name="Daum C."/>
            <person name="Ezra D."/>
            <person name="Gonzalez J."/>
            <person name="Henrissat B."/>
            <person name="Kuo A."/>
            <person name="Liang C."/>
            <person name="Lipzen A."/>
            <person name="Lutzoni F."/>
            <person name="Magnuson J."/>
            <person name="Mondo S."/>
            <person name="Nolan M."/>
            <person name="Ohm R."/>
            <person name="Pangilinan J."/>
            <person name="Park H.-J."/>
            <person name="Ramirez L."/>
            <person name="Alfaro M."/>
            <person name="Sun H."/>
            <person name="Tritt A."/>
            <person name="Yoshinaga Y."/>
            <person name="Zwiers L.-H."/>
            <person name="Turgeon B."/>
            <person name="Goodwin S."/>
            <person name="Spatafora J."/>
            <person name="Crous P."/>
            <person name="Grigoriev I."/>
        </authorList>
    </citation>
    <scope>NUCLEOTIDE SEQUENCE</scope>
    <source>
        <strain evidence="2">SCOH1-5</strain>
    </source>
</reference>
<dbReference type="GO" id="GO:0030170">
    <property type="term" value="F:pyridoxal phosphate binding"/>
    <property type="evidence" value="ECO:0007669"/>
    <property type="project" value="InterPro"/>
</dbReference>
<dbReference type="Gene3D" id="3.40.640.10">
    <property type="entry name" value="Type I PLP-dependent aspartate aminotransferase-like (Major domain)"/>
    <property type="match status" value="1"/>
</dbReference>
<evidence type="ECO:0008006" key="4">
    <source>
        <dbReference type="Google" id="ProtNLM"/>
    </source>
</evidence>
<dbReference type="Pfam" id="PF00202">
    <property type="entry name" value="Aminotran_3"/>
    <property type="match status" value="1"/>
</dbReference>
<evidence type="ECO:0000313" key="3">
    <source>
        <dbReference type="Proteomes" id="UP000799539"/>
    </source>
</evidence>
<dbReference type="InterPro" id="IPR015421">
    <property type="entry name" value="PyrdxlP-dep_Trfase_major"/>
</dbReference>
<dbReference type="PANTHER" id="PTHR43713:SF3">
    <property type="entry name" value="GLUTAMATE-1-SEMIALDEHYDE 2,1-AMINOMUTASE 1, CHLOROPLASTIC-RELATED"/>
    <property type="match status" value="1"/>
</dbReference>